<feature type="region of interest" description="Disordered" evidence="1">
    <location>
        <begin position="1"/>
        <end position="38"/>
    </location>
</feature>
<evidence type="ECO:0000313" key="3">
    <source>
        <dbReference type="Proteomes" id="UP001501442"/>
    </source>
</evidence>
<sequence>MTETTRAGVVAVRGEPEASGGESARGDVDGKPVTDDRERIHDGVRGEPLAGGVEGVRGGLVTAATMTEVPVR</sequence>
<dbReference type="EMBL" id="BAABHK010000005">
    <property type="protein sequence ID" value="GAA4627338.1"/>
    <property type="molecule type" value="Genomic_DNA"/>
</dbReference>
<protein>
    <submittedName>
        <fullName evidence="2">Uncharacterized protein</fullName>
    </submittedName>
</protein>
<dbReference type="Proteomes" id="UP001501442">
    <property type="component" value="Unassembled WGS sequence"/>
</dbReference>
<feature type="compositionally biased region" description="Basic and acidic residues" evidence="1">
    <location>
        <begin position="24"/>
        <end position="38"/>
    </location>
</feature>
<comment type="caution">
    <text evidence="2">The sequence shown here is derived from an EMBL/GenBank/DDBJ whole genome shotgun (WGS) entry which is preliminary data.</text>
</comment>
<organism evidence="2 3">
    <name type="scientific">Actinoallomurus vinaceus</name>
    <dbReference type="NCBI Taxonomy" id="1080074"/>
    <lineage>
        <taxon>Bacteria</taxon>
        <taxon>Bacillati</taxon>
        <taxon>Actinomycetota</taxon>
        <taxon>Actinomycetes</taxon>
        <taxon>Streptosporangiales</taxon>
        <taxon>Thermomonosporaceae</taxon>
        <taxon>Actinoallomurus</taxon>
    </lineage>
</organism>
<evidence type="ECO:0000313" key="2">
    <source>
        <dbReference type="EMBL" id="GAA4627338.1"/>
    </source>
</evidence>
<dbReference type="RefSeq" id="WP_345432316.1">
    <property type="nucleotide sequence ID" value="NZ_BAABHK010000005.1"/>
</dbReference>
<keyword evidence="3" id="KW-1185">Reference proteome</keyword>
<name>A0ABP8UDK8_9ACTN</name>
<reference evidence="3" key="1">
    <citation type="journal article" date="2019" name="Int. J. Syst. Evol. Microbiol.">
        <title>The Global Catalogue of Microorganisms (GCM) 10K type strain sequencing project: providing services to taxonomists for standard genome sequencing and annotation.</title>
        <authorList>
            <consortium name="The Broad Institute Genomics Platform"/>
            <consortium name="The Broad Institute Genome Sequencing Center for Infectious Disease"/>
            <person name="Wu L."/>
            <person name="Ma J."/>
        </authorList>
    </citation>
    <scope>NUCLEOTIDE SEQUENCE [LARGE SCALE GENOMIC DNA]</scope>
    <source>
        <strain evidence="3">JCM 17939</strain>
    </source>
</reference>
<accession>A0ABP8UDK8</accession>
<gene>
    <name evidence="2" type="ORF">GCM10023196_039110</name>
</gene>
<proteinExistence type="predicted"/>
<evidence type="ECO:0000256" key="1">
    <source>
        <dbReference type="SAM" id="MobiDB-lite"/>
    </source>
</evidence>